<dbReference type="AlphaFoldDB" id="A0A6A5GMK1"/>
<dbReference type="KEGG" id="crq:GCK72_012192"/>
<evidence type="ECO:0000313" key="3">
    <source>
        <dbReference type="EMBL" id="KAF1755742.1"/>
    </source>
</evidence>
<evidence type="ECO:0000256" key="1">
    <source>
        <dbReference type="SAM" id="Coils"/>
    </source>
</evidence>
<evidence type="ECO:0000256" key="2">
    <source>
        <dbReference type="SAM" id="SignalP"/>
    </source>
</evidence>
<dbReference type="RefSeq" id="XP_003105468.2">
    <property type="nucleotide sequence ID" value="XM_003105420.2"/>
</dbReference>
<feature type="signal peptide" evidence="2">
    <location>
        <begin position="1"/>
        <end position="19"/>
    </location>
</feature>
<sequence>MKLQFFLLLVFVAIGVSSADNQDLQEVNGVQNLKTAIQEELKNIRGVVNASENEDQIETYTGLRVGILEDESSKLRELIKKLQSETAL</sequence>
<name>A0A6A5GMK1_CAERE</name>
<accession>A0A6A5GMK1</accession>
<dbReference type="Proteomes" id="UP000483820">
    <property type="component" value="Chromosome IV"/>
</dbReference>
<dbReference type="GeneID" id="9816800"/>
<keyword evidence="1" id="KW-0175">Coiled coil</keyword>
<evidence type="ECO:0000313" key="4">
    <source>
        <dbReference type="Proteomes" id="UP000483820"/>
    </source>
</evidence>
<feature type="chain" id="PRO_5025347253" evidence="2">
    <location>
        <begin position="20"/>
        <end position="88"/>
    </location>
</feature>
<protein>
    <submittedName>
        <fullName evidence="3">Uncharacterized protein</fullName>
    </submittedName>
</protein>
<keyword evidence="2" id="KW-0732">Signal</keyword>
<reference evidence="3 4" key="1">
    <citation type="submission" date="2019-12" db="EMBL/GenBank/DDBJ databases">
        <title>Chromosome-level assembly of the Caenorhabditis remanei genome.</title>
        <authorList>
            <person name="Teterina A.A."/>
            <person name="Willis J.H."/>
            <person name="Phillips P.C."/>
        </authorList>
    </citation>
    <scope>NUCLEOTIDE SEQUENCE [LARGE SCALE GENOMIC DNA]</scope>
    <source>
        <strain evidence="3 4">PX506</strain>
        <tissue evidence="3">Whole organism</tissue>
    </source>
</reference>
<proteinExistence type="predicted"/>
<dbReference type="EMBL" id="WUAV01000004">
    <property type="protein sequence ID" value="KAF1755742.1"/>
    <property type="molecule type" value="Genomic_DNA"/>
</dbReference>
<comment type="caution">
    <text evidence="3">The sequence shown here is derived from an EMBL/GenBank/DDBJ whole genome shotgun (WGS) entry which is preliminary data.</text>
</comment>
<feature type="coiled-coil region" evidence="1">
    <location>
        <begin position="34"/>
        <end position="88"/>
    </location>
</feature>
<gene>
    <name evidence="3" type="ORF">GCK72_012192</name>
</gene>
<dbReference type="CTD" id="9816800"/>
<organism evidence="3 4">
    <name type="scientific">Caenorhabditis remanei</name>
    <name type="common">Caenorhabditis vulgaris</name>
    <dbReference type="NCBI Taxonomy" id="31234"/>
    <lineage>
        <taxon>Eukaryota</taxon>
        <taxon>Metazoa</taxon>
        <taxon>Ecdysozoa</taxon>
        <taxon>Nematoda</taxon>
        <taxon>Chromadorea</taxon>
        <taxon>Rhabditida</taxon>
        <taxon>Rhabditina</taxon>
        <taxon>Rhabditomorpha</taxon>
        <taxon>Rhabditoidea</taxon>
        <taxon>Rhabditidae</taxon>
        <taxon>Peloderinae</taxon>
        <taxon>Caenorhabditis</taxon>
    </lineage>
</organism>